<dbReference type="FunFam" id="1.10.760.10:FF:000001">
    <property type="entry name" value="Cytochrome c iso-1"/>
    <property type="match status" value="1"/>
</dbReference>
<evidence type="ECO:0000256" key="7">
    <source>
        <dbReference type="ARBA" id="ARBA00023004"/>
    </source>
</evidence>
<accession>A0A7D9JES3</accession>
<dbReference type="GO" id="GO:0020037">
    <property type="term" value="F:heme binding"/>
    <property type="evidence" value="ECO:0007669"/>
    <property type="project" value="InterPro"/>
</dbReference>
<evidence type="ECO:0000313" key="9">
    <source>
        <dbReference type="Proteomes" id="UP001152795"/>
    </source>
</evidence>
<dbReference type="GO" id="GO:0005758">
    <property type="term" value="C:mitochondrial intermembrane space"/>
    <property type="evidence" value="ECO:0007669"/>
    <property type="project" value="UniProtKB-SubCell"/>
</dbReference>
<evidence type="ECO:0000256" key="4">
    <source>
        <dbReference type="ARBA" id="ARBA00022617"/>
    </source>
</evidence>
<organism evidence="8 9">
    <name type="scientific">Paramuricea clavata</name>
    <name type="common">Red gorgonian</name>
    <name type="synonym">Violescent sea-whip</name>
    <dbReference type="NCBI Taxonomy" id="317549"/>
    <lineage>
        <taxon>Eukaryota</taxon>
        <taxon>Metazoa</taxon>
        <taxon>Cnidaria</taxon>
        <taxon>Anthozoa</taxon>
        <taxon>Octocorallia</taxon>
        <taxon>Malacalcyonacea</taxon>
        <taxon>Plexauridae</taxon>
        <taxon>Paramuricea</taxon>
    </lineage>
</organism>
<keyword evidence="9" id="KW-1185">Reference proteome</keyword>
<dbReference type="PRINTS" id="PR00604">
    <property type="entry name" value="CYTCHRMECIAB"/>
</dbReference>
<dbReference type="GO" id="GO:0046872">
    <property type="term" value="F:metal ion binding"/>
    <property type="evidence" value="ECO:0007669"/>
    <property type="project" value="UniProtKB-KW"/>
</dbReference>
<keyword evidence="3" id="KW-0813">Transport</keyword>
<dbReference type="Gene3D" id="1.10.760.10">
    <property type="entry name" value="Cytochrome c-like domain"/>
    <property type="match status" value="1"/>
</dbReference>
<comment type="subcellular location">
    <subcellularLocation>
        <location evidence="1">Mitochondrion intermembrane space</location>
    </subcellularLocation>
</comment>
<name>A0A7D9JES3_PARCT</name>
<protein>
    <submittedName>
        <fullName evidence="8">Cytochrome c</fullName>
    </submittedName>
</protein>
<evidence type="ECO:0000256" key="1">
    <source>
        <dbReference type="ARBA" id="ARBA00004569"/>
    </source>
</evidence>
<keyword evidence="7" id="KW-0408">Iron</keyword>
<keyword evidence="4" id="KW-0349">Heme</keyword>
<comment type="similarity">
    <text evidence="2">Belongs to the cytochrome c family.</text>
</comment>
<dbReference type="SUPFAM" id="SSF46626">
    <property type="entry name" value="Cytochrome c"/>
    <property type="match status" value="1"/>
</dbReference>
<reference evidence="8" key="1">
    <citation type="submission" date="2020-04" db="EMBL/GenBank/DDBJ databases">
        <authorList>
            <person name="Alioto T."/>
            <person name="Alioto T."/>
            <person name="Gomez Garrido J."/>
        </authorList>
    </citation>
    <scope>NUCLEOTIDE SEQUENCE</scope>
    <source>
        <strain evidence="8">A484AB</strain>
    </source>
</reference>
<evidence type="ECO:0000256" key="2">
    <source>
        <dbReference type="ARBA" id="ARBA00006488"/>
    </source>
</evidence>
<dbReference type="InterPro" id="IPR009056">
    <property type="entry name" value="Cyt_c-like_dom"/>
</dbReference>
<evidence type="ECO:0000256" key="3">
    <source>
        <dbReference type="ARBA" id="ARBA00022448"/>
    </source>
</evidence>
<dbReference type="InterPro" id="IPR036909">
    <property type="entry name" value="Cyt_c-like_dom_sf"/>
</dbReference>
<comment type="caution">
    <text evidence="8">The sequence shown here is derived from an EMBL/GenBank/DDBJ whole genome shotgun (WGS) entry which is preliminary data.</text>
</comment>
<dbReference type="PROSITE" id="PS51007">
    <property type="entry name" value="CYTC"/>
    <property type="match status" value="1"/>
</dbReference>
<evidence type="ECO:0000256" key="5">
    <source>
        <dbReference type="ARBA" id="ARBA00022723"/>
    </source>
</evidence>
<keyword evidence="6" id="KW-0249">Electron transport</keyword>
<proteinExistence type="inferred from homology"/>
<dbReference type="GO" id="GO:0009055">
    <property type="term" value="F:electron transfer activity"/>
    <property type="evidence" value="ECO:0007669"/>
    <property type="project" value="InterPro"/>
</dbReference>
<dbReference type="InterPro" id="IPR002327">
    <property type="entry name" value="Cyt_c_1A/1B"/>
</dbReference>
<evidence type="ECO:0000313" key="8">
    <source>
        <dbReference type="EMBL" id="CAB4028275.1"/>
    </source>
</evidence>
<dbReference type="EMBL" id="CACRXK020015367">
    <property type="protein sequence ID" value="CAB4028275.1"/>
    <property type="molecule type" value="Genomic_DNA"/>
</dbReference>
<evidence type="ECO:0000256" key="6">
    <source>
        <dbReference type="ARBA" id="ARBA00022982"/>
    </source>
</evidence>
<keyword evidence="5" id="KW-0479">Metal-binding</keyword>
<dbReference type="PANTHER" id="PTHR11961">
    <property type="entry name" value="CYTOCHROME C"/>
    <property type="match status" value="1"/>
</dbReference>
<gene>
    <name evidence="8" type="ORF">PACLA_8A036382</name>
</gene>
<dbReference type="OrthoDB" id="6132182at2759"/>
<sequence length="294" mass="32994">MDFFLKVASLSLMLVMKLECGMGQSSQSDMYTPGASGSNVVEDVVKKVEATLGGTNELLKRTAFVESKYGKDTNTYRNGYHGGIWQMDKIGFDDTQNVKSHPKLRKQYAKIREDFGIDWPTVKYQDLRMPLYSGLAARLKYLNVKAPIPSSRQLGSQADYWKRKYNSKKGKGTPMKFISDVLSYDKSPNIEYGNCGKGRKTFIQRGGQCHSCTHGGKHKTGPNLFGICGRSAGSSPGYPYTQAMKDSDITWSEATLDEFLQNPKKMVPGIKMVFAGMKKARERRDLVYYLCKCL</sequence>
<dbReference type="Proteomes" id="UP001152795">
    <property type="component" value="Unassembled WGS sequence"/>
</dbReference>
<dbReference type="AlphaFoldDB" id="A0A7D9JES3"/>